<dbReference type="InterPro" id="IPR001227">
    <property type="entry name" value="Ac_transferase_dom_sf"/>
</dbReference>
<dbReference type="InterPro" id="IPR009081">
    <property type="entry name" value="PP-bd_ACP"/>
</dbReference>
<dbReference type="SMART" id="SM00825">
    <property type="entry name" value="PKS_KS"/>
    <property type="match status" value="1"/>
</dbReference>
<dbReference type="EMBL" id="KL648097">
    <property type="protein sequence ID" value="KEY72235.1"/>
    <property type="molecule type" value="Genomic_DNA"/>
</dbReference>
<dbReference type="Gene3D" id="3.40.366.10">
    <property type="entry name" value="Malonyl-Coenzyme A Acyl Carrier Protein, domain 2"/>
    <property type="match status" value="2"/>
</dbReference>
<dbReference type="InterPro" id="IPR032088">
    <property type="entry name" value="SAT"/>
</dbReference>
<feature type="domain" description="Carrier" evidence="9">
    <location>
        <begin position="1644"/>
        <end position="1718"/>
    </location>
</feature>
<dbReference type="PROSITE" id="PS50075">
    <property type="entry name" value="CARRIER"/>
    <property type="match status" value="2"/>
</dbReference>
<evidence type="ECO:0000259" key="10">
    <source>
        <dbReference type="PROSITE" id="PS52004"/>
    </source>
</evidence>
<dbReference type="InterPro" id="IPR014043">
    <property type="entry name" value="Acyl_transferase_dom"/>
</dbReference>
<dbReference type="Gene3D" id="3.10.129.110">
    <property type="entry name" value="Polyketide synthase dehydratase"/>
    <property type="match status" value="1"/>
</dbReference>
<evidence type="ECO:0000313" key="12">
    <source>
        <dbReference type="EMBL" id="KEY72235.1"/>
    </source>
</evidence>
<dbReference type="PROSITE" id="PS52004">
    <property type="entry name" value="KS3_2"/>
    <property type="match status" value="1"/>
</dbReference>
<dbReference type="GO" id="GO:0004315">
    <property type="term" value="F:3-oxoacyl-[acyl-carrier-protein] synthase activity"/>
    <property type="evidence" value="ECO:0007669"/>
    <property type="project" value="InterPro"/>
</dbReference>
<dbReference type="Gene3D" id="3.40.47.10">
    <property type="match status" value="1"/>
</dbReference>
<dbReference type="PANTHER" id="PTHR43775">
    <property type="entry name" value="FATTY ACID SYNTHASE"/>
    <property type="match status" value="1"/>
</dbReference>
<dbReference type="Gene3D" id="1.10.1200.10">
    <property type="entry name" value="ACP-like"/>
    <property type="match status" value="2"/>
</dbReference>
<feature type="region of interest" description="Disordered" evidence="8">
    <location>
        <begin position="1619"/>
        <end position="1644"/>
    </location>
</feature>
<organism evidence="12 13">
    <name type="scientific">Stachybotrys chartarum (strain CBS 109288 / IBT 7711)</name>
    <name type="common">Toxic black mold</name>
    <name type="synonym">Stilbospora chartarum</name>
    <dbReference type="NCBI Taxonomy" id="1280523"/>
    <lineage>
        <taxon>Eukaryota</taxon>
        <taxon>Fungi</taxon>
        <taxon>Dikarya</taxon>
        <taxon>Ascomycota</taxon>
        <taxon>Pezizomycotina</taxon>
        <taxon>Sordariomycetes</taxon>
        <taxon>Hypocreomycetidae</taxon>
        <taxon>Hypocreales</taxon>
        <taxon>Stachybotryaceae</taxon>
        <taxon>Stachybotrys</taxon>
    </lineage>
</organism>
<evidence type="ECO:0000256" key="4">
    <source>
        <dbReference type="ARBA" id="ARBA00022603"/>
    </source>
</evidence>
<dbReference type="CDD" id="cd00833">
    <property type="entry name" value="PKS"/>
    <property type="match status" value="1"/>
</dbReference>
<keyword evidence="5" id="KW-0808">Transferase</keyword>
<evidence type="ECO:0000313" key="13">
    <source>
        <dbReference type="Proteomes" id="UP000028045"/>
    </source>
</evidence>
<keyword evidence="4" id="KW-0489">Methyltransferase</keyword>
<dbReference type="GO" id="GO:0006633">
    <property type="term" value="P:fatty acid biosynthetic process"/>
    <property type="evidence" value="ECO:0007669"/>
    <property type="project" value="InterPro"/>
</dbReference>
<feature type="active site" description="Proton acceptor; for dehydratase activity" evidence="7">
    <location>
        <position position="1311"/>
    </location>
</feature>
<keyword evidence="13" id="KW-1185">Reference proteome</keyword>
<keyword evidence="3" id="KW-0597">Phosphoprotein</keyword>
<dbReference type="GO" id="GO:0031177">
    <property type="term" value="F:phosphopantetheine binding"/>
    <property type="evidence" value="ECO:0007669"/>
    <property type="project" value="InterPro"/>
</dbReference>
<dbReference type="InterPro" id="IPR014030">
    <property type="entry name" value="Ketoacyl_synth_N"/>
</dbReference>
<dbReference type="InterPro" id="IPR018201">
    <property type="entry name" value="Ketoacyl_synth_AS"/>
</dbReference>
<dbReference type="InterPro" id="IPR013217">
    <property type="entry name" value="Methyltransf_12"/>
</dbReference>
<dbReference type="InterPro" id="IPR016039">
    <property type="entry name" value="Thiolase-like"/>
</dbReference>
<evidence type="ECO:0000256" key="6">
    <source>
        <dbReference type="ARBA" id="ARBA00023268"/>
    </source>
</evidence>
<feature type="region of interest" description="Disordered" evidence="8">
    <location>
        <begin position="1819"/>
        <end position="1840"/>
    </location>
</feature>
<evidence type="ECO:0000259" key="11">
    <source>
        <dbReference type="PROSITE" id="PS52019"/>
    </source>
</evidence>
<dbReference type="SUPFAM" id="SSF53474">
    <property type="entry name" value="alpha/beta-Hydrolases"/>
    <property type="match status" value="1"/>
</dbReference>
<evidence type="ECO:0000256" key="7">
    <source>
        <dbReference type="PROSITE-ProRule" id="PRU01363"/>
    </source>
</evidence>
<dbReference type="InterPro" id="IPR029058">
    <property type="entry name" value="AB_hydrolase_fold"/>
</dbReference>
<name>A0A084B3V6_STACB</name>
<dbReference type="Pfam" id="PF00109">
    <property type="entry name" value="ketoacyl-synt"/>
    <property type="match status" value="1"/>
</dbReference>
<dbReference type="InterPro" id="IPR029063">
    <property type="entry name" value="SAM-dependent_MTases_sf"/>
</dbReference>
<dbReference type="SUPFAM" id="SSF52151">
    <property type="entry name" value="FabD/lysophospholipase-like"/>
    <property type="match status" value="1"/>
</dbReference>
<feature type="domain" description="Carrier" evidence="9">
    <location>
        <begin position="1743"/>
        <end position="1817"/>
    </location>
</feature>
<dbReference type="InterPro" id="IPR050091">
    <property type="entry name" value="PKS_NRPS_Biosynth_Enz"/>
</dbReference>
<dbReference type="Gene3D" id="3.40.50.1820">
    <property type="entry name" value="alpha/beta hydrolase"/>
    <property type="match status" value="1"/>
</dbReference>
<comment type="pathway">
    <text evidence="1">Secondary metabolite biosynthesis; terpenoid biosynthesis.</text>
</comment>
<dbReference type="InterPro" id="IPR036736">
    <property type="entry name" value="ACP-like_sf"/>
</dbReference>
<dbReference type="InterPro" id="IPR020806">
    <property type="entry name" value="PKS_PP-bd"/>
</dbReference>
<gene>
    <name evidence="12" type="ORF">S7711_00234</name>
</gene>
<dbReference type="InterPro" id="IPR049900">
    <property type="entry name" value="PKS_mFAS_DH"/>
</dbReference>
<evidence type="ECO:0000256" key="2">
    <source>
        <dbReference type="ARBA" id="ARBA00022450"/>
    </source>
</evidence>
<dbReference type="InterPro" id="IPR020841">
    <property type="entry name" value="PKS_Beta-ketoAc_synthase_dom"/>
</dbReference>
<dbReference type="Pfam" id="PF18558">
    <property type="entry name" value="HTH_51"/>
    <property type="match status" value="1"/>
</dbReference>
<feature type="domain" description="PKS/mFAS DH" evidence="11">
    <location>
        <begin position="1279"/>
        <end position="1583"/>
    </location>
</feature>
<dbReference type="SUPFAM" id="SSF53335">
    <property type="entry name" value="S-adenosyl-L-methionine-dependent methyltransferases"/>
    <property type="match status" value="1"/>
</dbReference>
<dbReference type="SMART" id="SM00827">
    <property type="entry name" value="PKS_AT"/>
    <property type="match status" value="1"/>
</dbReference>
<dbReference type="Proteomes" id="UP000028045">
    <property type="component" value="Unassembled WGS sequence"/>
</dbReference>
<dbReference type="InterPro" id="IPR016035">
    <property type="entry name" value="Acyl_Trfase/lysoPLipase"/>
</dbReference>
<sequence length="2558" mass="276827">MPSRVPKLRTPSVAVFCPQSKAPQEEFLNKVRSYILSNVHLQRLAADAKKLIETWELVAGRRDDIADLHQGPRYMQAISDWLTYGHSGPVSNIMSGILSLPLLVIIQTVQHFQFLELSGMTHSEFLAGLVDGKGGGAQGYCAGLLPAFAIACATDEKSLITASSKAMRIALAIGAYGELGDDKELDGPTTIVLRLKYAGQGDDIVKGFPGAYVSAVTDPKTISIVGPVRTLEAVSEFARNQGLLVQSMHLRGKVHNPENLDLAAELCALCDEFEDLQLPSSDKLQVPVNSNKDGRPLRNCNLTHEAIYTILATRCEWYSLLQDVAESLRPARTGTDSHAIVLFGIGDPVPLSPFHQTHLNITKIEVHRILMEAELSSYSPGGDDIAIVGASCRLPGASNLEELWNLISSGSSTCEPVRPERVPVRASFRASQDQTFGKKQFFGNFVDDIEAFDHAFFKMSPKEAISMDPQQRVLLELAYEAMDSAGYLRHHERDRFDNVGCFIGASFTEYLENTAAHTPSAYAATGTIRAFLCGKISYYFGWSGPSEVIDTACSSSLVAIHRACRAIAAGECAVALTGGVNIITGVQNYIDLGKAGFLSPTGQCKPFDTAADGYCRADGAGLVVLKKLSDAVANGDEVLGVITGVATNQGGLSSSITVPHSRAQIELYKTVLAQSAMHPDHVTYVEAHGTGTQAGDPLEMASLREVFGGPDRLSSLHIGSLKGNIGHCETAAGVAGLLKVLAMLRRRKIPPLASHKKLNPKIPALASSKMVLDKRVENWDAPIRVACVNSYGAAGSNAALLCCEGPARPQVTPTMSLSTVPILISAASKESLLSYGRSLSKYLDDEEVDVRDLAFTLGERRKRHRFIWSSAASDLASLRKSLQGITHENIRDTSQPCKKVVLAFAGQSKQIVGLDKTLYESNTALGDYIKDCDSALTRLGFPAIIPAVFDKAPLSDVVVLQTGTFAVQYACARCWIDAGIQVEAVIGHSFGELTALVISGVLSLEDGIKLVATRASLMASEWGPERGIMLMVHSSRDIVRDVVSAAGADDLEVACYNSKTSQVLVGSRESVARAEQVLKSDARFRNIRYQRLDVSHGFHSQFTEPLLPHLLATAETLSFNHPTIYLETCTAEAAQTLSPRHIVQHTRKAVYFSDAVQRLEKRLGSCIWLEAGINSSIIPLVKRATSESSHVFQEFKLGDGQDGLAVLSSLTMNLWTEGLPVTFWPFLSPQDAGRKPIWLPPNAFTRTRAYLENIDRATEAQKAQALSPAPVEATEIAAPALLVTPLEKQSDSMNFSIHIDTNRFSNIVSGHAVRSRPLCPASMYMECTVMAAQHFHGNADFSTHALHFENLSFESPLGLDLSRRVQLKLSKADSPAEWVFLLHSYPNSKQPSTRATTHGKGTLMLSEQPNFDTYQRLISSRLPEILVQSDAETLLSKRAYGLFSQVVTYADLLRGIQTITMSGNHALAAIRVQDGHVGADESSAIHCCDTVALDTFIQVVGLLINSSDHCSPGCCFVASGVKTATLGLECNFNDSKSWAVYATYTMLSDTKAMGDVFVMKPDHTIVGTILGVSFSRLPIDTLERMLDGVNVSTTAKASAKKGVSSTGIQDAVAQKLPPIAPTSHGKLGDSGYTSDSGSAGGHDETNEVRLKDLIATYTGAAAEAIDSDAAIGELGVDSLAAVELAADITAQFGKAISPNDLSETSVAVLLKDLGAKAAVSTPNHAPMMDPPLQNHTTNGQTQSVRRQIVFGIVEDVSGAGLSEISEDRTLRDLGVDSLAVVQLKGDLEVAFLVEFENEDIDIDLSVRQILNLVGSESGTSIPSATPVETPNPPCKTSPETYGGLASALEDHIEPAAESVTPAYLRHPADTLLEAQISLPKAAARCGLESYWKKVAPRQDEIVVAYIMEAFRDLDVDLWTLEAGEMIPPLRHLPKHDKVMQRFFQMLQKHGIIERAAGTTSSWVRTPMACQQISSRELTDKFVDEFPQYESEAKLMLITGPSLAGCLTGRTDPMALLFSSRSSQMALQEFYSDSPILATATEFLSEVVGSSISASVGPSVRIIEIGAGFGGTTKRLLETIANLNRKIEYTFTDVAATLVNRASKVFGNQYNSDMIKMDFKAVDIENDLPEEMKGRYDLAISTNCVHATHDKTVTISNIKSLLNPHGHMVLSEVTEIIDWYDIVYGLLDGWWYAPDGAYPLQPSLVWMQCFKKAGLHGSYSQGLTRDLRTQRLLIGSHQPSLSDGAARNALQLKPRIETVVYKVIDGIDVHADIYLPSSPPEDRMSIALMIHGGGHMTLSRKAIRPAQAAYLLSHGVLPVSVDYRLCPEINLIDGPMADVRDAYSWAKKQLASLVEPMGVTVEPENIAVVGWSTGGHLAMTLGWGHEAGAKPPKAIARERHDVLTDNQITSYESTTDSTGLGWVQPGDPRSELVLSLFKEGNGLPLLLNGISGDKDDHDNEAWKRQVSPDRIAAINPMAKVRDGSYTTPTFVVHGTRDEIVPYAMAADFVQTCRGRGVECGFLTIPGARHIHDLNLEPGTVAWEAEVAPAYEFLLSKLAA</sequence>
<dbReference type="InterPro" id="IPR016036">
    <property type="entry name" value="Malonyl_transacylase_ACP-bd"/>
</dbReference>
<evidence type="ECO:0000256" key="8">
    <source>
        <dbReference type="SAM" id="MobiDB-lite"/>
    </source>
</evidence>
<dbReference type="InterPro" id="IPR049492">
    <property type="entry name" value="BD-FAE-like_dom"/>
</dbReference>
<dbReference type="SMART" id="SM00823">
    <property type="entry name" value="PKS_PP"/>
    <property type="match status" value="2"/>
</dbReference>
<feature type="active site" description="Proton donor; for dehydratase activity" evidence="7">
    <location>
        <position position="1494"/>
    </location>
</feature>
<feature type="region of interest" description="N-terminal hotdog fold" evidence="7">
    <location>
        <begin position="1279"/>
        <end position="1410"/>
    </location>
</feature>
<evidence type="ECO:0000259" key="9">
    <source>
        <dbReference type="PROSITE" id="PS50075"/>
    </source>
</evidence>
<dbReference type="SUPFAM" id="SSF47336">
    <property type="entry name" value="ACP-like"/>
    <property type="match status" value="2"/>
</dbReference>
<dbReference type="HOGENOM" id="CLU_000022_6_3_1"/>
<dbReference type="Pfam" id="PF21089">
    <property type="entry name" value="PKS_DH_N"/>
    <property type="match status" value="1"/>
</dbReference>
<dbReference type="PROSITE" id="PS00606">
    <property type="entry name" value="KS3_1"/>
    <property type="match status" value="1"/>
</dbReference>
<reference evidence="12 13" key="1">
    <citation type="journal article" date="2014" name="BMC Genomics">
        <title>Comparative genome sequencing reveals chemotype-specific gene clusters in the toxigenic black mold Stachybotrys.</title>
        <authorList>
            <person name="Semeiks J."/>
            <person name="Borek D."/>
            <person name="Otwinowski Z."/>
            <person name="Grishin N.V."/>
        </authorList>
    </citation>
    <scope>NUCLEOTIDE SEQUENCE [LARGE SCALE GENOMIC DNA]</scope>
    <source>
        <strain evidence="13">CBS 109288 / IBT 7711</strain>
    </source>
</reference>
<dbReference type="PROSITE" id="PS52019">
    <property type="entry name" value="PKS_MFAS_DH"/>
    <property type="match status" value="1"/>
</dbReference>
<dbReference type="PANTHER" id="PTHR43775:SF21">
    <property type="entry name" value="NON-REDUCING POLYKETIDE SYNTHASE AUSA-RELATED"/>
    <property type="match status" value="1"/>
</dbReference>
<keyword evidence="2" id="KW-0596">Phosphopantetheine</keyword>
<dbReference type="Pfam" id="PF16073">
    <property type="entry name" value="SAT"/>
    <property type="match status" value="1"/>
</dbReference>
<dbReference type="SUPFAM" id="SSF53901">
    <property type="entry name" value="Thiolase-like"/>
    <property type="match status" value="1"/>
</dbReference>
<dbReference type="InterPro" id="IPR006162">
    <property type="entry name" value="Ppantetheine_attach_site"/>
</dbReference>
<proteinExistence type="predicted"/>
<dbReference type="GO" id="GO:0004312">
    <property type="term" value="F:fatty acid synthase activity"/>
    <property type="evidence" value="ECO:0007669"/>
    <property type="project" value="TreeGrafter"/>
</dbReference>
<dbReference type="InterPro" id="IPR014031">
    <property type="entry name" value="Ketoacyl_synth_C"/>
</dbReference>
<feature type="compositionally biased region" description="Polar residues" evidence="8">
    <location>
        <begin position="1819"/>
        <end position="1828"/>
    </location>
</feature>
<accession>A0A084B3V6</accession>
<dbReference type="Pfam" id="PF00550">
    <property type="entry name" value="PP-binding"/>
    <property type="match status" value="2"/>
</dbReference>
<dbReference type="Gene3D" id="3.40.50.150">
    <property type="entry name" value="Vaccinia Virus protein VP39"/>
    <property type="match status" value="1"/>
</dbReference>
<dbReference type="Pfam" id="PF20434">
    <property type="entry name" value="BD-FAE"/>
    <property type="match status" value="1"/>
</dbReference>
<dbReference type="Pfam" id="PF02801">
    <property type="entry name" value="Ketoacyl-synt_C"/>
    <property type="match status" value="1"/>
</dbReference>
<dbReference type="Pfam" id="PF00698">
    <property type="entry name" value="Acyl_transf_1"/>
    <property type="match status" value="1"/>
</dbReference>
<protein>
    <submittedName>
        <fullName evidence="12">Uncharacterized protein</fullName>
    </submittedName>
</protein>
<dbReference type="PROSITE" id="PS00012">
    <property type="entry name" value="PHOSPHOPANTETHEINE"/>
    <property type="match status" value="1"/>
</dbReference>
<dbReference type="InterPro" id="IPR042104">
    <property type="entry name" value="PKS_dehydratase_sf"/>
</dbReference>
<evidence type="ECO:0000256" key="3">
    <source>
        <dbReference type="ARBA" id="ARBA00022553"/>
    </source>
</evidence>
<keyword evidence="6" id="KW-0511">Multifunctional enzyme</keyword>
<dbReference type="InterPro" id="IPR041068">
    <property type="entry name" value="HTH_51"/>
</dbReference>
<dbReference type="InterPro" id="IPR049552">
    <property type="entry name" value="PKS_DH_N"/>
</dbReference>
<dbReference type="GO" id="GO:0044550">
    <property type="term" value="P:secondary metabolite biosynthetic process"/>
    <property type="evidence" value="ECO:0007669"/>
    <property type="project" value="TreeGrafter"/>
</dbReference>
<dbReference type="SUPFAM" id="SSF55048">
    <property type="entry name" value="Probable ACP-binding domain of malonyl-CoA ACP transacylase"/>
    <property type="match status" value="1"/>
</dbReference>
<dbReference type="GO" id="GO:0008168">
    <property type="term" value="F:methyltransferase activity"/>
    <property type="evidence" value="ECO:0007669"/>
    <property type="project" value="UniProtKB-KW"/>
</dbReference>
<dbReference type="Pfam" id="PF08242">
    <property type="entry name" value="Methyltransf_12"/>
    <property type="match status" value="1"/>
</dbReference>
<evidence type="ECO:0000256" key="5">
    <source>
        <dbReference type="ARBA" id="ARBA00022679"/>
    </source>
</evidence>
<feature type="domain" description="Ketosynthase family 3 (KS3)" evidence="10">
    <location>
        <begin position="382"/>
        <end position="804"/>
    </location>
</feature>
<feature type="region of interest" description="C-terminal hotdog fold" evidence="7">
    <location>
        <begin position="1431"/>
        <end position="1583"/>
    </location>
</feature>
<dbReference type="GO" id="GO:0032259">
    <property type="term" value="P:methylation"/>
    <property type="evidence" value="ECO:0007669"/>
    <property type="project" value="UniProtKB-KW"/>
</dbReference>
<dbReference type="CDD" id="cd02440">
    <property type="entry name" value="AdoMet_MTases"/>
    <property type="match status" value="1"/>
</dbReference>
<dbReference type="Gene3D" id="3.30.70.3290">
    <property type="match status" value="1"/>
</dbReference>
<dbReference type="OrthoDB" id="329835at2759"/>
<evidence type="ECO:0000256" key="1">
    <source>
        <dbReference type="ARBA" id="ARBA00004721"/>
    </source>
</evidence>